<dbReference type="OrthoDB" id="8117417at2759"/>
<dbReference type="KEGG" id="clec:106668021"/>
<evidence type="ECO:0000313" key="3">
    <source>
        <dbReference type="EnsemblMetazoa" id="XP_014251887.1"/>
    </source>
</evidence>
<reference evidence="3" key="1">
    <citation type="submission" date="2022-01" db="UniProtKB">
        <authorList>
            <consortium name="EnsemblMetazoa"/>
        </authorList>
    </citation>
    <scope>IDENTIFICATION</scope>
</reference>
<keyword evidence="4" id="KW-1185">Reference proteome</keyword>
<feature type="domain" description="Coilin N-terminal" evidence="2">
    <location>
        <begin position="12"/>
        <end position="155"/>
    </location>
</feature>
<name>A0A8I6TIF5_CIMLE</name>
<evidence type="ECO:0000259" key="2">
    <source>
        <dbReference type="Pfam" id="PF15862"/>
    </source>
</evidence>
<dbReference type="InterPro" id="IPR031722">
    <property type="entry name" value="Coilin_N"/>
</dbReference>
<dbReference type="AlphaFoldDB" id="A0A8I6TIF5"/>
<organism evidence="3 4">
    <name type="scientific">Cimex lectularius</name>
    <name type="common">Bed bug</name>
    <name type="synonym">Acanthia lectularia</name>
    <dbReference type="NCBI Taxonomy" id="79782"/>
    <lineage>
        <taxon>Eukaryota</taxon>
        <taxon>Metazoa</taxon>
        <taxon>Ecdysozoa</taxon>
        <taxon>Arthropoda</taxon>
        <taxon>Hexapoda</taxon>
        <taxon>Insecta</taxon>
        <taxon>Pterygota</taxon>
        <taxon>Neoptera</taxon>
        <taxon>Paraneoptera</taxon>
        <taxon>Hemiptera</taxon>
        <taxon>Heteroptera</taxon>
        <taxon>Panheteroptera</taxon>
        <taxon>Cimicomorpha</taxon>
        <taxon>Cimicidae</taxon>
        <taxon>Cimex</taxon>
    </lineage>
</organism>
<feature type="region of interest" description="Disordered" evidence="1">
    <location>
        <begin position="167"/>
        <end position="198"/>
    </location>
</feature>
<dbReference type="Proteomes" id="UP000494040">
    <property type="component" value="Unassembled WGS sequence"/>
</dbReference>
<dbReference type="OMA" id="CWIFVDG"/>
<sequence length="406" mass="46899">MNRTENFRVVVKFKTGDKRDETKFYIYLDLEALTKVKHVEKHIATLFKLKNRMRLYINDVYLPRGETVQIIMPGDVLTVYPPHPLLECESCYKARELGSVKENKTVEETQQEKLDKMDLEVSVDESLEQVLGELKSKYQELKNCSEGKSEEQKEDLALFEPERKKRRRCRRRKVKDDKDKLNPEMNISPQPVVPVRPISPKGNGMHIRFEEESHTNGIDETEKPEITTNVTQLDSKASPDPVEKNCIEDWKQNLLNLAKNGKNKFFRSKEQNTLSNGDSNGDMTEITNEKETEKITNGQPNGNNKLKNIDIVNCPIVDNFNPYDLIIFKKLKLDENYCPIESNHILGQIIEISKDTLTIDIQEGAEELAPPQGKFYLEESTHENPEVDTIVELQKSELLEIRLVPK</sequence>
<protein>
    <recommendedName>
        <fullName evidence="2">Coilin N-terminal domain-containing protein</fullName>
    </recommendedName>
</protein>
<evidence type="ECO:0000256" key="1">
    <source>
        <dbReference type="SAM" id="MobiDB-lite"/>
    </source>
</evidence>
<dbReference type="RefSeq" id="XP_014251887.1">
    <property type="nucleotide sequence ID" value="XM_014396401.2"/>
</dbReference>
<proteinExistence type="predicted"/>
<evidence type="ECO:0000313" key="4">
    <source>
        <dbReference type="Proteomes" id="UP000494040"/>
    </source>
</evidence>
<dbReference type="Pfam" id="PF15862">
    <property type="entry name" value="Coilin_N"/>
    <property type="match status" value="1"/>
</dbReference>
<dbReference type="EnsemblMetazoa" id="XM_014396401.2">
    <property type="protein sequence ID" value="XP_014251887.1"/>
    <property type="gene ID" value="LOC106668021"/>
</dbReference>
<accession>A0A8I6TIF5</accession>
<dbReference type="GeneID" id="106668021"/>